<dbReference type="RefSeq" id="XP_031563626.1">
    <property type="nucleotide sequence ID" value="XM_031707766.1"/>
</dbReference>
<protein>
    <submittedName>
        <fullName evidence="10">Transmembrane prolyl 4-hydroxylase-like</fullName>
    </submittedName>
</protein>
<dbReference type="InterPro" id="IPR006620">
    <property type="entry name" value="Pro_4_hyd_alph"/>
</dbReference>
<gene>
    <name evidence="10" type="primary">LOC116299132</name>
</gene>
<dbReference type="InterPro" id="IPR002048">
    <property type="entry name" value="EF_hand_dom"/>
</dbReference>
<keyword evidence="6" id="KW-0408">Iron</keyword>
<dbReference type="PROSITE" id="PS51471">
    <property type="entry name" value="FE2OG_OXY"/>
    <property type="match status" value="1"/>
</dbReference>
<keyword evidence="9" id="KW-1185">Reference proteome</keyword>
<keyword evidence="5" id="KW-0560">Oxidoreductase</keyword>
<evidence type="ECO:0000256" key="5">
    <source>
        <dbReference type="ARBA" id="ARBA00023002"/>
    </source>
</evidence>
<dbReference type="Pfam" id="PF13640">
    <property type="entry name" value="2OG-FeII_Oxy_3"/>
    <property type="match status" value="1"/>
</dbReference>
<organism evidence="9 10">
    <name type="scientific">Actinia tenebrosa</name>
    <name type="common">Australian red waratah sea anemone</name>
    <dbReference type="NCBI Taxonomy" id="6105"/>
    <lineage>
        <taxon>Eukaryota</taxon>
        <taxon>Metazoa</taxon>
        <taxon>Cnidaria</taxon>
        <taxon>Anthozoa</taxon>
        <taxon>Hexacorallia</taxon>
        <taxon>Actiniaria</taxon>
        <taxon>Actiniidae</taxon>
        <taxon>Actinia</taxon>
    </lineage>
</organism>
<dbReference type="GO" id="GO:0005506">
    <property type="term" value="F:iron ion binding"/>
    <property type="evidence" value="ECO:0007669"/>
    <property type="project" value="InterPro"/>
</dbReference>
<dbReference type="SUPFAM" id="SSF47473">
    <property type="entry name" value="EF-hand"/>
    <property type="match status" value="1"/>
</dbReference>
<proteinExistence type="predicted"/>
<feature type="signal peptide" evidence="7">
    <location>
        <begin position="1"/>
        <end position="22"/>
    </location>
</feature>
<dbReference type="CDD" id="cd00051">
    <property type="entry name" value="EFh"/>
    <property type="match status" value="1"/>
</dbReference>
<dbReference type="OrthoDB" id="420380at2759"/>
<evidence type="ECO:0000313" key="9">
    <source>
        <dbReference type="Proteomes" id="UP000515163"/>
    </source>
</evidence>
<evidence type="ECO:0000256" key="4">
    <source>
        <dbReference type="ARBA" id="ARBA00022964"/>
    </source>
</evidence>
<comment type="cofactor">
    <cofactor evidence="1">
        <name>L-ascorbate</name>
        <dbReference type="ChEBI" id="CHEBI:38290"/>
    </cofactor>
</comment>
<dbReference type="PANTHER" id="PTHR10869:SF246">
    <property type="entry name" value="TRANSMEMBRANE PROLYL 4-HYDROXYLASE"/>
    <property type="match status" value="1"/>
</dbReference>
<dbReference type="AlphaFoldDB" id="A0A6P8I8Q6"/>
<dbReference type="InParanoid" id="A0A6P8I8Q6"/>
<dbReference type="GO" id="GO:0031418">
    <property type="term" value="F:L-ascorbic acid binding"/>
    <property type="evidence" value="ECO:0007669"/>
    <property type="project" value="UniProtKB-KW"/>
</dbReference>
<reference evidence="10" key="1">
    <citation type="submission" date="2025-08" db="UniProtKB">
        <authorList>
            <consortium name="RefSeq"/>
        </authorList>
    </citation>
    <scope>IDENTIFICATION</scope>
    <source>
        <tissue evidence="10">Tentacle</tissue>
    </source>
</reference>
<keyword evidence="4" id="KW-0223">Dioxygenase</keyword>
<feature type="domain" description="Fe2OG dioxygenase" evidence="8">
    <location>
        <begin position="259"/>
        <end position="411"/>
    </location>
</feature>
<evidence type="ECO:0000313" key="10">
    <source>
        <dbReference type="RefSeq" id="XP_031563626.1"/>
    </source>
</evidence>
<dbReference type="InterPro" id="IPR045054">
    <property type="entry name" value="P4HA-like"/>
</dbReference>
<evidence type="ECO:0000256" key="6">
    <source>
        <dbReference type="ARBA" id="ARBA00023004"/>
    </source>
</evidence>
<evidence type="ECO:0000256" key="7">
    <source>
        <dbReference type="SAM" id="SignalP"/>
    </source>
</evidence>
<keyword evidence="3" id="KW-0847">Vitamin C</keyword>
<dbReference type="FunCoup" id="A0A6P8I8Q6">
    <property type="interactions" value="247"/>
</dbReference>
<accession>A0A6P8I8Q6</accession>
<dbReference type="PANTHER" id="PTHR10869">
    <property type="entry name" value="PROLYL 4-HYDROXYLASE ALPHA SUBUNIT"/>
    <property type="match status" value="1"/>
</dbReference>
<dbReference type="Gene3D" id="1.10.238.10">
    <property type="entry name" value="EF-hand"/>
    <property type="match status" value="1"/>
</dbReference>
<sequence length="430" mass="49877">MEHFRFIINLAALFWLCFHAMAKLEDRRYSMSCENGVCWRPDDEGPCEVDNDKPKLFRWEPIKKGYTRELELEPGKKYKMTTMANKPPIFEIRNFLSPEECEQIKNLATGKGLHTSIVHFDEHLLEKRKNIEGHAEGAASSFGSWDKNQDLSITKDEFMHFAVNYKYAYLTEEDVDNMINKLKLKEMDDGKVTLQEFSTFPTASIDSYINVLKQYHPRHKERYSNQAWLPHGRSADPVIRRLRERIKVLTRLPEEIIRGSEPLQVVRYDENGHYNGHYDSQSITAHPRDYKCCHTTVASTPHCRLCRYATVLYYLNDVEEGGETAFPAADNETYREEDLVKNVTGDVFNLLQNCHKARLVVPPEKGKAILWYNHFVDEDTGFMGERDDYTIHGGCGVTKGYKWVANNWITAPDLENIDYKSSFDDDATTT</sequence>
<dbReference type="Gene3D" id="2.60.120.620">
    <property type="entry name" value="q2cbj1_9rhob like domain"/>
    <property type="match status" value="1"/>
</dbReference>
<feature type="chain" id="PRO_5028146703" evidence="7">
    <location>
        <begin position="23"/>
        <end position="430"/>
    </location>
</feature>
<dbReference type="Proteomes" id="UP000515163">
    <property type="component" value="Unplaced"/>
</dbReference>
<keyword evidence="2" id="KW-0479">Metal-binding</keyword>
<dbReference type="KEGG" id="aten:116299132"/>
<dbReference type="InterPro" id="IPR011992">
    <property type="entry name" value="EF-hand-dom_pair"/>
</dbReference>
<evidence type="ECO:0000259" key="8">
    <source>
        <dbReference type="PROSITE" id="PS51471"/>
    </source>
</evidence>
<dbReference type="InterPro" id="IPR005123">
    <property type="entry name" value="Oxoglu/Fe-dep_dioxygenase_dom"/>
</dbReference>
<dbReference type="GO" id="GO:0005783">
    <property type="term" value="C:endoplasmic reticulum"/>
    <property type="evidence" value="ECO:0007669"/>
    <property type="project" value="TreeGrafter"/>
</dbReference>
<dbReference type="InterPro" id="IPR044862">
    <property type="entry name" value="Pro_4_hyd_alph_FE2OG_OXY"/>
</dbReference>
<dbReference type="SMART" id="SM00702">
    <property type="entry name" value="P4Hc"/>
    <property type="match status" value="1"/>
</dbReference>
<dbReference type="GO" id="GO:0004656">
    <property type="term" value="F:procollagen-proline 4-dioxygenase activity"/>
    <property type="evidence" value="ECO:0007669"/>
    <property type="project" value="TreeGrafter"/>
</dbReference>
<name>A0A6P8I8Q6_ACTTE</name>
<dbReference type="GO" id="GO:0005509">
    <property type="term" value="F:calcium ion binding"/>
    <property type="evidence" value="ECO:0007669"/>
    <property type="project" value="InterPro"/>
</dbReference>
<evidence type="ECO:0000256" key="3">
    <source>
        <dbReference type="ARBA" id="ARBA00022896"/>
    </source>
</evidence>
<keyword evidence="7" id="KW-0732">Signal</keyword>
<dbReference type="GeneID" id="116299132"/>
<evidence type="ECO:0000256" key="1">
    <source>
        <dbReference type="ARBA" id="ARBA00001961"/>
    </source>
</evidence>
<evidence type="ECO:0000256" key="2">
    <source>
        <dbReference type="ARBA" id="ARBA00022723"/>
    </source>
</evidence>